<evidence type="ECO:0000313" key="2">
    <source>
        <dbReference type="Proteomes" id="UP000199656"/>
    </source>
</evidence>
<sequence>MKFAEIYDIFEKNRITINTVFEIVLIIKYLESLGYSNFYENHLFYTMS</sequence>
<dbReference type="Proteomes" id="UP000199656">
    <property type="component" value="Unassembled WGS sequence"/>
</dbReference>
<organism evidence="1 2">
    <name type="scientific">Chitinophaga terrae</name>
    <name type="common">ex Kim and Jung 2007</name>
    <dbReference type="NCBI Taxonomy" id="408074"/>
    <lineage>
        <taxon>Bacteria</taxon>
        <taxon>Pseudomonadati</taxon>
        <taxon>Bacteroidota</taxon>
        <taxon>Chitinophagia</taxon>
        <taxon>Chitinophagales</taxon>
        <taxon>Chitinophagaceae</taxon>
        <taxon>Chitinophaga</taxon>
    </lineage>
</organism>
<proteinExistence type="predicted"/>
<reference evidence="2" key="1">
    <citation type="submission" date="2016-10" db="EMBL/GenBank/DDBJ databases">
        <authorList>
            <person name="Varghese N."/>
            <person name="Submissions S."/>
        </authorList>
    </citation>
    <scope>NUCLEOTIDE SEQUENCE [LARGE SCALE GENOMIC DNA]</scope>
    <source>
        <strain evidence="2">DSM 23920</strain>
    </source>
</reference>
<dbReference type="EMBL" id="FNRL01000005">
    <property type="protein sequence ID" value="SEA31851.1"/>
    <property type="molecule type" value="Genomic_DNA"/>
</dbReference>
<gene>
    <name evidence="1" type="ORF">SAMN05660909_01515</name>
</gene>
<protein>
    <submittedName>
        <fullName evidence="1">Uncharacterized protein</fullName>
    </submittedName>
</protein>
<accession>A0A1H4A851</accession>
<dbReference type="AlphaFoldDB" id="A0A1H4A851"/>
<evidence type="ECO:0000313" key="1">
    <source>
        <dbReference type="EMBL" id="SEA31851.1"/>
    </source>
</evidence>
<keyword evidence="2" id="KW-1185">Reference proteome</keyword>
<name>A0A1H4A851_9BACT</name>
<dbReference type="STRING" id="408074.SAMN05660909_01515"/>